<dbReference type="PANTHER" id="PTHR37423">
    <property type="entry name" value="SOLUBLE LYTIC MUREIN TRANSGLYCOSYLASE-RELATED"/>
    <property type="match status" value="1"/>
</dbReference>
<dbReference type="PROSITE" id="PS51257">
    <property type="entry name" value="PROKAR_LIPOPROTEIN"/>
    <property type="match status" value="1"/>
</dbReference>
<dbReference type="InterPro" id="IPR023346">
    <property type="entry name" value="Lysozyme-like_dom_sf"/>
</dbReference>
<protein>
    <submittedName>
        <fullName evidence="3">Soluble lytic murein transglycosylase-like protein</fullName>
    </submittedName>
</protein>
<organism evidence="3 4">
    <name type="scientific">Desulfocapsa sulfexigens (strain DSM 10523 / SB164P1)</name>
    <dbReference type="NCBI Taxonomy" id="1167006"/>
    <lineage>
        <taxon>Bacteria</taxon>
        <taxon>Pseudomonadati</taxon>
        <taxon>Thermodesulfobacteriota</taxon>
        <taxon>Desulfobulbia</taxon>
        <taxon>Desulfobulbales</taxon>
        <taxon>Desulfocapsaceae</taxon>
        <taxon>Desulfocapsa</taxon>
    </lineage>
</organism>
<dbReference type="Proteomes" id="UP000011721">
    <property type="component" value="Chromosome"/>
</dbReference>
<dbReference type="EMBL" id="CP003985">
    <property type="protein sequence ID" value="AGF79681.1"/>
    <property type="molecule type" value="Genomic_DNA"/>
</dbReference>
<dbReference type="KEGG" id="dsf:UWK_03152"/>
<evidence type="ECO:0000313" key="4">
    <source>
        <dbReference type="Proteomes" id="UP000011721"/>
    </source>
</evidence>
<sequence length="220" mass="25220">MRAILFTGILVLLSCFAAIEISWASQLHSSLHKYKNSQVSHLTLKRLSPYNGFINYYSQFAFFRRNHKVSPDFIRALIIAESSVDPVAVSPKGAMGLGQIMFPTGKEAARELADSGYTFRHIKPQKLANLQKEDLFDPAINILLTCYLISKYNYKFNGKLELVLSAWNAGEYHRELQRGRTVPYQETHNLIGKINAYYIDLLQKRKRISVSSRQYVKQPD</sequence>
<evidence type="ECO:0000256" key="1">
    <source>
        <dbReference type="ARBA" id="ARBA00007734"/>
    </source>
</evidence>
<dbReference type="OrthoDB" id="5431720at2"/>
<gene>
    <name evidence="3" type="ordered locus">UWK_03152</name>
</gene>
<dbReference type="AlphaFoldDB" id="M1PTK5"/>
<dbReference type="PANTHER" id="PTHR37423:SF2">
    <property type="entry name" value="MEMBRANE-BOUND LYTIC MUREIN TRANSGLYCOSYLASE C"/>
    <property type="match status" value="1"/>
</dbReference>
<dbReference type="HOGENOM" id="CLU_1254285_0_0_7"/>
<evidence type="ECO:0000259" key="2">
    <source>
        <dbReference type="Pfam" id="PF01464"/>
    </source>
</evidence>
<accession>M1PTK5</accession>
<dbReference type="InterPro" id="IPR008258">
    <property type="entry name" value="Transglycosylase_SLT_dom_1"/>
</dbReference>
<reference evidence="4" key="1">
    <citation type="journal article" date="2013" name="Stand. Genomic Sci.">
        <title>Complete genome sequence of Desulfocapsa sulfexigens, a marine deltaproteobacterium specialized in disproportionating inorganic sulfur compounds.</title>
        <authorList>
            <person name="Finster K.W."/>
            <person name="Kjeldsen K.U."/>
            <person name="Kube M."/>
            <person name="Reinhardt R."/>
            <person name="Mussmann M."/>
            <person name="Amann R."/>
            <person name="Schreiber L."/>
        </authorList>
    </citation>
    <scope>NUCLEOTIDE SEQUENCE [LARGE SCALE GENOMIC DNA]</scope>
    <source>
        <strain evidence="4">DSM 10523 / SB164P1</strain>
    </source>
</reference>
<dbReference type="STRING" id="1167006.UWK_03152"/>
<keyword evidence="4" id="KW-1185">Reference proteome</keyword>
<name>M1PTK5_DESSD</name>
<comment type="similarity">
    <text evidence="1">Belongs to the transglycosylase Slt family.</text>
</comment>
<proteinExistence type="inferred from homology"/>
<dbReference type="Pfam" id="PF01464">
    <property type="entry name" value="SLT"/>
    <property type="match status" value="1"/>
</dbReference>
<dbReference type="SUPFAM" id="SSF53955">
    <property type="entry name" value="Lysozyme-like"/>
    <property type="match status" value="1"/>
</dbReference>
<dbReference type="Gene3D" id="1.10.530.10">
    <property type="match status" value="1"/>
</dbReference>
<evidence type="ECO:0000313" key="3">
    <source>
        <dbReference type="EMBL" id="AGF79681.1"/>
    </source>
</evidence>
<feature type="domain" description="Transglycosylase SLT" evidence="2">
    <location>
        <begin position="66"/>
        <end position="173"/>
    </location>
</feature>
<dbReference type="eggNOG" id="COG0741">
    <property type="taxonomic scope" value="Bacteria"/>
</dbReference>